<name>A0A8C8RES7_9SAUR</name>
<dbReference type="Gene3D" id="2.30.30.40">
    <property type="entry name" value="SH3 Domains"/>
    <property type="match status" value="1"/>
</dbReference>
<dbReference type="InterPro" id="IPR036028">
    <property type="entry name" value="SH3-like_dom_sf"/>
</dbReference>
<comment type="subcellular location">
    <subcellularLocation>
        <location evidence="1">Cytoplasm</location>
    </subcellularLocation>
</comment>
<evidence type="ECO:0000313" key="9">
    <source>
        <dbReference type="Proteomes" id="UP000694393"/>
    </source>
</evidence>
<evidence type="ECO:0000259" key="6">
    <source>
        <dbReference type="Pfam" id="PF25523"/>
    </source>
</evidence>
<sequence length="628" mass="70632">MAKEHKHRGRRIVWGGVSGRKLRKGETQEARKSYFPETEEKVKHLKRKNAELAVIAKRLEERARKLQEANLKVVTAPVAVNGSSLQLCRKACARQHAKELSQQARALLAKDKQIEALQQEYRVLQVKLTAGKEGPHCLNLIDFDHLLRESQKEVLRLQRQIALKNFKESLSSSKTESKNSSSVAAKCLGPSVPTLETSVNDSSLSKGLQLGEPPLEFELRKKRKKCESLEHEVRKKHKRCKELVEYENEDLKQQVVLITQERDSALRKSQGLQSKLENLEAVLKHMRDVAERRQQLEVEHEEAQLALQEKQEEVRWLRQVRSERENSLDCMQARVRELEDQCRSHIEQFSLLSQELGRFQLQRGRTDPLTSTLVTSDLPLVPCCSSPPPPRGGWEKGNGCRKLVAATSPTQVKRPESQSNSSKSESVQNSSKSCPTPEVDTASEMEELDVDNIPLMPAPESQGPAKLQVFLARYSYNPFDGPNETPEAELPLTAGEYIYVYGDMDEDGFFEGTPEAPLDVQAEPGPSAGILLISWLPVTIDAEGSSNGVRVTGYAVYADGQKVMEVTSPTAGSVLVEVSQLQVFQVCREVSVRTMSLYGESRVGEVLWPALCRRSDWMIRLIPSDRRV</sequence>
<keyword evidence="3" id="KW-0677">Repeat</keyword>
<dbReference type="Proteomes" id="UP000694393">
    <property type="component" value="Unplaced"/>
</dbReference>
<feature type="compositionally biased region" description="Low complexity" evidence="5">
    <location>
        <begin position="417"/>
        <end position="433"/>
    </location>
</feature>
<evidence type="ECO:0000256" key="2">
    <source>
        <dbReference type="ARBA" id="ARBA00022490"/>
    </source>
</evidence>
<dbReference type="Pfam" id="PF25566">
    <property type="entry name" value="RIMB1_N"/>
    <property type="match status" value="1"/>
</dbReference>
<dbReference type="InterPro" id="IPR013783">
    <property type="entry name" value="Ig-like_fold"/>
</dbReference>
<feature type="coiled-coil region" evidence="4">
    <location>
        <begin position="219"/>
        <end position="355"/>
    </location>
</feature>
<feature type="coiled-coil region" evidence="4">
    <location>
        <begin position="42"/>
        <end position="127"/>
    </location>
</feature>
<dbReference type="PANTHER" id="PTHR14234">
    <property type="entry name" value="RIM BINDING PROTEIN-RELATED"/>
    <property type="match status" value="1"/>
</dbReference>
<dbReference type="InterPro" id="IPR036116">
    <property type="entry name" value="FN3_sf"/>
</dbReference>
<dbReference type="SUPFAM" id="SSF49265">
    <property type="entry name" value="Fibronectin type III"/>
    <property type="match status" value="1"/>
</dbReference>
<proteinExistence type="predicted"/>
<keyword evidence="4" id="KW-0175">Coiled coil</keyword>
<dbReference type="GO" id="GO:0030156">
    <property type="term" value="F:benzodiazepine receptor binding"/>
    <property type="evidence" value="ECO:0007669"/>
    <property type="project" value="TreeGrafter"/>
</dbReference>
<dbReference type="Gene3D" id="2.60.40.10">
    <property type="entry name" value="Immunoglobulins"/>
    <property type="match status" value="1"/>
</dbReference>
<feature type="domain" description="RIMS-binding protein 1/2/3 Fn3" evidence="6">
    <location>
        <begin position="512"/>
        <end position="602"/>
    </location>
</feature>
<dbReference type="SUPFAM" id="SSF50044">
    <property type="entry name" value="SH3-domain"/>
    <property type="match status" value="1"/>
</dbReference>
<dbReference type="AlphaFoldDB" id="A0A8C8RES7"/>
<dbReference type="InterPro" id="IPR057950">
    <property type="entry name" value="RIMB1/RIM3A-C-like_N"/>
</dbReference>
<dbReference type="Pfam" id="PF25523">
    <property type="entry name" value="Ig_RIMBP2"/>
    <property type="match status" value="1"/>
</dbReference>
<evidence type="ECO:0000259" key="7">
    <source>
        <dbReference type="Pfam" id="PF25566"/>
    </source>
</evidence>
<dbReference type="PANTHER" id="PTHR14234:SF20">
    <property type="entry name" value="PERIPHERAL-TYPE BENZODIAZEPINE RECEPTOR-ASSOCIATED PROTEIN 1"/>
    <property type="match status" value="1"/>
</dbReference>
<evidence type="ECO:0000256" key="5">
    <source>
        <dbReference type="SAM" id="MobiDB-lite"/>
    </source>
</evidence>
<dbReference type="InterPro" id="IPR040325">
    <property type="entry name" value="RIMBP1/2/3"/>
</dbReference>
<protein>
    <submittedName>
        <fullName evidence="8">TSPO associated protein 1</fullName>
    </submittedName>
</protein>
<evidence type="ECO:0000256" key="4">
    <source>
        <dbReference type="SAM" id="Coils"/>
    </source>
</evidence>
<evidence type="ECO:0000313" key="8">
    <source>
        <dbReference type="Ensembl" id="ENSPCEP00000004617.1"/>
    </source>
</evidence>
<keyword evidence="2" id="KW-0963">Cytoplasm</keyword>
<reference evidence="8" key="2">
    <citation type="submission" date="2025-09" db="UniProtKB">
        <authorList>
            <consortium name="Ensembl"/>
        </authorList>
    </citation>
    <scope>IDENTIFICATION</scope>
</reference>
<organism evidence="8 9">
    <name type="scientific">Pelusios castaneus</name>
    <name type="common">West African mud turtle</name>
    <dbReference type="NCBI Taxonomy" id="367368"/>
    <lineage>
        <taxon>Eukaryota</taxon>
        <taxon>Metazoa</taxon>
        <taxon>Chordata</taxon>
        <taxon>Craniata</taxon>
        <taxon>Vertebrata</taxon>
        <taxon>Euteleostomi</taxon>
        <taxon>Archelosauria</taxon>
        <taxon>Testudinata</taxon>
        <taxon>Testudines</taxon>
        <taxon>Pleurodira</taxon>
        <taxon>Pelomedusidae</taxon>
        <taxon>Pelusios</taxon>
    </lineage>
</organism>
<keyword evidence="9" id="KW-1185">Reference proteome</keyword>
<evidence type="ECO:0000256" key="3">
    <source>
        <dbReference type="ARBA" id="ARBA00022737"/>
    </source>
</evidence>
<dbReference type="FunFam" id="2.60.40.10:FF:000072">
    <property type="entry name" value="RIMS-binding protein 2 isoform X1"/>
    <property type="match status" value="1"/>
</dbReference>
<feature type="domain" description="RIMB1/RIM3A-C-like N-terminal" evidence="7">
    <location>
        <begin position="25"/>
        <end position="128"/>
    </location>
</feature>
<evidence type="ECO:0000256" key="1">
    <source>
        <dbReference type="ARBA" id="ARBA00004496"/>
    </source>
</evidence>
<feature type="region of interest" description="Disordered" evidence="5">
    <location>
        <begin position="406"/>
        <end position="442"/>
    </location>
</feature>
<accession>A0A8C8RES7</accession>
<dbReference type="Ensembl" id="ENSPCET00000004773.1">
    <property type="protein sequence ID" value="ENSPCEP00000004617.1"/>
    <property type="gene ID" value="ENSPCEG00000003254.1"/>
</dbReference>
<reference evidence="8" key="1">
    <citation type="submission" date="2025-08" db="UniProtKB">
        <authorList>
            <consortium name="Ensembl"/>
        </authorList>
    </citation>
    <scope>IDENTIFICATION</scope>
</reference>
<dbReference type="InterPro" id="IPR057884">
    <property type="entry name" value="FN3_RIM-BP1/2/3"/>
</dbReference>